<keyword evidence="5" id="KW-0808">Transferase</keyword>
<keyword evidence="6" id="KW-1185">Reference proteome</keyword>
<dbReference type="GO" id="GO:0005524">
    <property type="term" value="F:ATP binding"/>
    <property type="evidence" value="ECO:0007669"/>
    <property type="project" value="UniProtKB-KW"/>
</dbReference>
<dbReference type="PANTHER" id="PTHR24362:SF309">
    <property type="entry name" value="PROTEIN KINASE DOMAIN-CONTAINING PROTEIN"/>
    <property type="match status" value="1"/>
</dbReference>
<keyword evidence="1" id="KW-0547">Nucleotide-binding</keyword>
<dbReference type="InterPro" id="IPR011009">
    <property type="entry name" value="Kinase-like_dom_sf"/>
</dbReference>
<reference evidence="5" key="2">
    <citation type="journal article" date="2007" name="Science">
        <title>Draft genome sequence of the sexually transmitted pathogen Trichomonas vaginalis.</title>
        <authorList>
            <person name="Carlton J.M."/>
            <person name="Hirt R.P."/>
            <person name="Silva J.C."/>
            <person name="Delcher A.L."/>
            <person name="Schatz M."/>
            <person name="Zhao Q."/>
            <person name="Wortman J.R."/>
            <person name="Bidwell S.L."/>
            <person name="Alsmark U.C.M."/>
            <person name="Besteiro S."/>
            <person name="Sicheritz-Ponten T."/>
            <person name="Noel C.J."/>
            <person name="Dacks J.B."/>
            <person name="Foster P.G."/>
            <person name="Simillion C."/>
            <person name="Van de Peer Y."/>
            <person name="Miranda-Saavedra D."/>
            <person name="Barton G.J."/>
            <person name="Westrop G.D."/>
            <person name="Mueller S."/>
            <person name="Dessi D."/>
            <person name="Fiori P.L."/>
            <person name="Ren Q."/>
            <person name="Paulsen I."/>
            <person name="Zhang H."/>
            <person name="Bastida-Corcuera F.D."/>
            <person name="Simoes-Barbosa A."/>
            <person name="Brown M.T."/>
            <person name="Hayes R.D."/>
            <person name="Mukherjee M."/>
            <person name="Okumura C.Y."/>
            <person name="Schneider R."/>
            <person name="Smith A.J."/>
            <person name="Vanacova S."/>
            <person name="Villalvazo M."/>
            <person name="Haas B.J."/>
            <person name="Pertea M."/>
            <person name="Feldblyum T.V."/>
            <person name="Utterback T.R."/>
            <person name="Shu C.L."/>
            <person name="Osoegawa K."/>
            <person name="de Jong P.J."/>
            <person name="Hrdy I."/>
            <person name="Horvathova L."/>
            <person name="Zubacova Z."/>
            <person name="Dolezal P."/>
            <person name="Malik S.B."/>
            <person name="Logsdon J.M. Jr."/>
            <person name="Henze K."/>
            <person name="Gupta A."/>
            <person name="Wang C.C."/>
            <person name="Dunne R.L."/>
            <person name="Upcroft J.A."/>
            <person name="Upcroft P."/>
            <person name="White O."/>
            <person name="Salzberg S.L."/>
            <person name="Tang P."/>
            <person name="Chiu C.-H."/>
            <person name="Lee Y.-S."/>
            <person name="Embley T.M."/>
            <person name="Coombs G.H."/>
            <person name="Mottram J.C."/>
            <person name="Tachezy J."/>
            <person name="Fraser-Liggett C.M."/>
            <person name="Johnson P.J."/>
        </authorList>
    </citation>
    <scope>NUCLEOTIDE SEQUENCE [LARGE SCALE GENOMIC DNA]</scope>
    <source>
        <strain evidence="5">G3</strain>
    </source>
</reference>
<dbReference type="VEuPathDB" id="TrichDB:TVAGG3_0923740"/>
<keyword evidence="2" id="KW-0067">ATP-binding</keyword>
<evidence type="ECO:0000313" key="5">
    <source>
        <dbReference type="EMBL" id="EAX89460.1"/>
    </source>
</evidence>
<name>A2G058_TRIV3</name>
<dbReference type="RefSeq" id="XP_001302390.1">
    <property type="nucleotide sequence ID" value="XM_001302389.1"/>
</dbReference>
<reference evidence="5" key="1">
    <citation type="submission" date="2006-10" db="EMBL/GenBank/DDBJ databases">
        <authorList>
            <person name="Amadeo P."/>
            <person name="Zhao Q."/>
            <person name="Wortman J."/>
            <person name="Fraser-Liggett C."/>
            <person name="Carlton J."/>
        </authorList>
    </citation>
    <scope>NUCLEOTIDE SEQUENCE</scope>
    <source>
        <strain evidence="5">G3</strain>
    </source>
</reference>
<dbReference type="CDD" id="cd14014">
    <property type="entry name" value="STKc_PknB_like"/>
    <property type="match status" value="1"/>
</dbReference>
<feature type="region of interest" description="Disordered" evidence="3">
    <location>
        <begin position="294"/>
        <end position="322"/>
    </location>
</feature>
<sequence>MSSILPNHGYQILSEIDSGKFSHCYLCKSLKYETEFVCKVIHALDKELKENYRATFKQELTVLSNFIHPNIIGVYDAFEEGDDYVLVLEYCENGTLQDKVSNNATLEPEQVINYAKQILSALSYMHDKNVAHHDVKPSNIFIDKFGRIKLADFGIAQSFAENQSKSCIFGGTVAFMAPEQFKKLPYSAFQSDIWAFGVTLYTIAFGRLPFFGHNVHEVISNICTGVYSLPSHCPKELRTVFQHSLDPNPETRWTAKKLLESLNMSTSYSTLVKRPKISNQKSVPNSLWLQMPNLAAPPTQSNPKTKPTLVIPRRTRRNSGCI</sequence>
<accession>A2G058</accession>
<dbReference type="PROSITE" id="PS50011">
    <property type="entry name" value="PROTEIN_KINASE_DOM"/>
    <property type="match status" value="1"/>
</dbReference>
<dbReference type="GO" id="GO:0004672">
    <property type="term" value="F:protein kinase activity"/>
    <property type="evidence" value="ECO:0007669"/>
    <property type="project" value="InterPro"/>
</dbReference>
<evidence type="ECO:0000259" key="4">
    <source>
        <dbReference type="PROSITE" id="PS50011"/>
    </source>
</evidence>
<dbReference type="SMR" id="A2G058"/>
<evidence type="ECO:0000256" key="3">
    <source>
        <dbReference type="SAM" id="MobiDB-lite"/>
    </source>
</evidence>
<dbReference type="AlphaFoldDB" id="A2G058"/>
<dbReference type="EMBL" id="DS114198">
    <property type="protein sequence ID" value="EAX89460.1"/>
    <property type="molecule type" value="Genomic_DNA"/>
</dbReference>
<evidence type="ECO:0000256" key="1">
    <source>
        <dbReference type="ARBA" id="ARBA00022741"/>
    </source>
</evidence>
<protein>
    <submittedName>
        <fullName evidence="5">CAMK family protein kinase</fullName>
    </submittedName>
</protein>
<dbReference type="InterPro" id="IPR008271">
    <property type="entry name" value="Ser/Thr_kinase_AS"/>
</dbReference>
<dbReference type="SUPFAM" id="SSF56112">
    <property type="entry name" value="Protein kinase-like (PK-like)"/>
    <property type="match status" value="1"/>
</dbReference>
<keyword evidence="5" id="KW-0418">Kinase</keyword>
<dbReference type="Pfam" id="PF00069">
    <property type="entry name" value="Pkinase"/>
    <property type="match status" value="1"/>
</dbReference>
<evidence type="ECO:0000256" key="2">
    <source>
        <dbReference type="ARBA" id="ARBA00022840"/>
    </source>
</evidence>
<dbReference type="OrthoDB" id="541276at2759"/>
<dbReference type="FunCoup" id="A2G058">
    <property type="interactions" value="26"/>
</dbReference>
<dbReference type="PROSITE" id="PS00108">
    <property type="entry name" value="PROTEIN_KINASE_ST"/>
    <property type="match status" value="1"/>
</dbReference>
<dbReference type="PANTHER" id="PTHR24362">
    <property type="entry name" value="SERINE/THREONINE-PROTEIN KINASE NEK"/>
    <property type="match status" value="1"/>
</dbReference>
<evidence type="ECO:0000313" key="6">
    <source>
        <dbReference type="Proteomes" id="UP000001542"/>
    </source>
</evidence>
<dbReference type="FunFam" id="1.10.510.10:FF:000571">
    <property type="entry name" value="Maternal embryonic leucine zipper kinase"/>
    <property type="match status" value="1"/>
</dbReference>
<proteinExistence type="predicted"/>
<organism evidence="5 6">
    <name type="scientific">Trichomonas vaginalis (strain ATCC PRA-98 / G3)</name>
    <dbReference type="NCBI Taxonomy" id="412133"/>
    <lineage>
        <taxon>Eukaryota</taxon>
        <taxon>Metamonada</taxon>
        <taxon>Parabasalia</taxon>
        <taxon>Trichomonadida</taxon>
        <taxon>Trichomonadidae</taxon>
        <taxon>Trichomonas</taxon>
    </lineage>
</organism>
<gene>
    <name evidence="5" type="ORF">TVAG_455690</name>
</gene>
<feature type="compositionally biased region" description="Basic residues" evidence="3">
    <location>
        <begin position="313"/>
        <end position="322"/>
    </location>
</feature>
<dbReference type="Gene3D" id="1.10.510.10">
    <property type="entry name" value="Transferase(Phosphotransferase) domain 1"/>
    <property type="match status" value="1"/>
</dbReference>
<feature type="domain" description="Protein kinase" evidence="4">
    <location>
        <begin position="10"/>
        <end position="271"/>
    </location>
</feature>
<dbReference type="KEGG" id="tva:4747131"/>
<dbReference type="STRING" id="5722.A2G058"/>
<dbReference type="InterPro" id="IPR000719">
    <property type="entry name" value="Prot_kinase_dom"/>
</dbReference>
<dbReference type="VEuPathDB" id="TrichDB:TVAG_455690"/>
<dbReference type="Proteomes" id="UP000001542">
    <property type="component" value="Unassembled WGS sequence"/>
</dbReference>
<dbReference type="InParanoid" id="A2G058"/>
<dbReference type="SMART" id="SM00220">
    <property type="entry name" value="S_TKc"/>
    <property type="match status" value="1"/>
</dbReference>
<dbReference type="eggNOG" id="KOG0611">
    <property type="taxonomic scope" value="Eukaryota"/>
</dbReference>